<sequence>MPFDPSLKEVTVALSGPAPDIEIKNPQASSGSQLPDWPHSIPATNSNTTAKTRVSDRSGTTSTTGHPQQGSQHPRKEQCPDQLDTVSTPPKAQNSWIP</sequence>
<evidence type="ECO:0008006" key="4">
    <source>
        <dbReference type="Google" id="ProtNLM"/>
    </source>
</evidence>
<proteinExistence type="predicted"/>
<protein>
    <recommendedName>
        <fullName evidence="4">Prolactin receptor</fullName>
    </recommendedName>
</protein>
<feature type="compositionally biased region" description="Polar residues" evidence="1">
    <location>
        <begin position="42"/>
        <end position="72"/>
    </location>
</feature>
<feature type="region of interest" description="Disordered" evidence="1">
    <location>
        <begin position="14"/>
        <end position="98"/>
    </location>
</feature>
<reference evidence="2 3" key="1">
    <citation type="submission" date="2021-06" db="EMBL/GenBank/DDBJ databases">
        <authorList>
            <person name="Palmer J.M."/>
        </authorList>
    </citation>
    <scope>NUCLEOTIDE SEQUENCE [LARGE SCALE GENOMIC DNA]</scope>
    <source>
        <strain evidence="2 3">GA_2019</strain>
        <tissue evidence="2">Muscle</tissue>
    </source>
</reference>
<keyword evidence="3" id="KW-1185">Reference proteome</keyword>
<comment type="caution">
    <text evidence="2">The sequence shown here is derived from an EMBL/GenBank/DDBJ whole genome shotgun (WGS) entry which is preliminary data.</text>
</comment>
<gene>
    <name evidence="2" type="ORF">GOODEAATRI_007850</name>
</gene>
<feature type="compositionally biased region" description="Polar residues" evidence="1">
    <location>
        <begin position="84"/>
        <end position="98"/>
    </location>
</feature>
<name>A0ABV0PCD6_9TELE</name>
<organism evidence="2 3">
    <name type="scientific">Goodea atripinnis</name>
    <dbReference type="NCBI Taxonomy" id="208336"/>
    <lineage>
        <taxon>Eukaryota</taxon>
        <taxon>Metazoa</taxon>
        <taxon>Chordata</taxon>
        <taxon>Craniata</taxon>
        <taxon>Vertebrata</taxon>
        <taxon>Euteleostomi</taxon>
        <taxon>Actinopterygii</taxon>
        <taxon>Neopterygii</taxon>
        <taxon>Teleostei</taxon>
        <taxon>Neoteleostei</taxon>
        <taxon>Acanthomorphata</taxon>
        <taxon>Ovalentaria</taxon>
        <taxon>Atherinomorphae</taxon>
        <taxon>Cyprinodontiformes</taxon>
        <taxon>Goodeidae</taxon>
        <taxon>Goodea</taxon>
    </lineage>
</organism>
<dbReference type="EMBL" id="JAHRIO010070372">
    <property type="protein sequence ID" value="MEQ2181093.1"/>
    <property type="molecule type" value="Genomic_DNA"/>
</dbReference>
<evidence type="ECO:0000256" key="1">
    <source>
        <dbReference type="SAM" id="MobiDB-lite"/>
    </source>
</evidence>
<evidence type="ECO:0000313" key="3">
    <source>
        <dbReference type="Proteomes" id="UP001476798"/>
    </source>
</evidence>
<accession>A0ABV0PCD6</accession>
<evidence type="ECO:0000313" key="2">
    <source>
        <dbReference type="EMBL" id="MEQ2181093.1"/>
    </source>
</evidence>
<dbReference type="Proteomes" id="UP001476798">
    <property type="component" value="Unassembled WGS sequence"/>
</dbReference>